<dbReference type="RefSeq" id="WP_284229590.1">
    <property type="nucleotide sequence ID" value="NZ_BSUL01000001.1"/>
</dbReference>
<dbReference type="InterPro" id="IPR008278">
    <property type="entry name" value="4-PPantetheinyl_Trfase_dom"/>
</dbReference>
<keyword evidence="1" id="KW-0808">Transferase</keyword>
<dbReference type="InterPro" id="IPR037143">
    <property type="entry name" value="4-PPantetheinyl_Trfase_dom_sf"/>
</dbReference>
<dbReference type="Pfam" id="PF01648">
    <property type="entry name" value="ACPS"/>
    <property type="match status" value="1"/>
</dbReference>
<evidence type="ECO:0000259" key="2">
    <source>
        <dbReference type="Pfam" id="PF01648"/>
    </source>
</evidence>
<dbReference type="EMBL" id="BSUL01000001">
    <property type="protein sequence ID" value="GMA27185.1"/>
    <property type="molecule type" value="Genomic_DNA"/>
</dbReference>
<comment type="caution">
    <text evidence="3">The sequence shown here is derived from an EMBL/GenBank/DDBJ whole genome shotgun (WGS) entry which is preliminary data.</text>
</comment>
<accession>A0AA37UHR3</accession>
<organism evidence="3 4">
    <name type="scientific">Arenivirga flava</name>
    <dbReference type="NCBI Taxonomy" id="1930060"/>
    <lineage>
        <taxon>Bacteria</taxon>
        <taxon>Bacillati</taxon>
        <taxon>Actinomycetota</taxon>
        <taxon>Actinomycetes</taxon>
        <taxon>Micrococcales</taxon>
        <taxon>Microbacteriaceae</taxon>
        <taxon>Arenivirga</taxon>
    </lineage>
</organism>
<dbReference type="SUPFAM" id="SSF56214">
    <property type="entry name" value="4'-phosphopantetheinyl transferase"/>
    <property type="match status" value="2"/>
</dbReference>
<dbReference type="Proteomes" id="UP001157160">
    <property type="component" value="Unassembled WGS sequence"/>
</dbReference>
<evidence type="ECO:0000313" key="4">
    <source>
        <dbReference type="Proteomes" id="UP001157160"/>
    </source>
</evidence>
<reference evidence="3 4" key="1">
    <citation type="journal article" date="2014" name="Int. J. Syst. Evol. Microbiol.">
        <title>Complete genome sequence of Corynebacterium casei LMG S-19264T (=DSM 44701T), isolated from a smear-ripened cheese.</title>
        <authorList>
            <consortium name="US DOE Joint Genome Institute (JGI-PGF)"/>
            <person name="Walter F."/>
            <person name="Albersmeier A."/>
            <person name="Kalinowski J."/>
            <person name="Ruckert C."/>
        </authorList>
    </citation>
    <scope>NUCLEOTIDE SEQUENCE [LARGE SCALE GENOMIC DNA]</scope>
    <source>
        <strain evidence="3 4">NBRC 112289</strain>
    </source>
</reference>
<dbReference type="GO" id="GO:0000287">
    <property type="term" value="F:magnesium ion binding"/>
    <property type="evidence" value="ECO:0007669"/>
    <property type="project" value="InterPro"/>
</dbReference>
<dbReference type="Gene3D" id="3.90.470.20">
    <property type="entry name" value="4'-phosphopantetheinyl transferase domain"/>
    <property type="match status" value="1"/>
</dbReference>
<sequence>MIDLLSAPVDAVLAAGERMAGGDARKLVAPADLAAAEERVREEDRRRTLAGRLALRLLAGRRICERPAALTVDRSCDRCGAPHGRPRLAGLSASTSTSGDRVLVAVGPPDAELGVDVQVVPERLWDGFDEYALHPSERRAGLDAAERIRLWAEKEAVLKAAGHGLRAAPSRLRLGGGEPWRAVAETAIPGTAHLRCTVVERTASSWAVLASARELPLRRWSIDPGGEGLVAEPVGALA</sequence>
<proteinExistence type="predicted"/>
<name>A0AA37UHR3_9MICO</name>
<dbReference type="AlphaFoldDB" id="A0AA37UHR3"/>
<protein>
    <recommendedName>
        <fullName evidence="2">4'-phosphopantetheinyl transferase domain-containing protein</fullName>
    </recommendedName>
</protein>
<dbReference type="GO" id="GO:0008897">
    <property type="term" value="F:holo-[acyl-carrier-protein] synthase activity"/>
    <property type="evidence" value="ECO:0007669"/>
    <property type="project" value="InterPro"/>
</dbReference>
<keyword evidence="4" id="KW-1185">Reference proteome</keyword>
<feature type="domain" description="4'-phosphopantetheinyl transferase" evidence="2">
    <location>
        <begin position="113"/>
        <end position="167"/>
    </location>
</feature>
<evidence type="ECO:0000313" key="3">
    <source>
        <dbReference type="EMBL" id="GMA27185.1"/>
    </source>
</evidence>
<evidence type="ECO:0000256" key="1">
    <source>
        <dbReference type="ARBA" id="ARBA00022679"/>
    </source>
</evidence>
<gene>
    <name evidence="3" type="ORF">GCM10025874_04380</name>
</gene>